<feature type="region of interest" description="Disordered" evidence="6">
    <location>
        <begin position="562"/>
        <end position="602"/>
    </location>
</feature>
<dbReference type="PANTHER" id="PTHR37937">
    <property type="entry name" value="CONJUGATIVE TRANSFER: DNA TRANSPORT"/>
    <property type="match status" value="1"/>
</dbReference>
<dbReference type="InterPro" id="IPR027417">
    <property type="entry name" value="P-loop_NTPase"/>
</dbReference>
<dbReference type="PANTHER" id="PTHR37937:SF1">
    <property type="entry name" value="CONJUGATIVE TRANSFER: DNA TRANSPORT"/>
    <property type="match status" value="1"/>
</dbReference>
<dbReference type="SUPFAM" id="SSF52540">
    <property type="entry name" value="P-loop containing nucleoside triphosphate hydrolases"/>
    <property type="match status" value="1"/>
</dbReference>
<proteinExistence type="predicted"/>
<gene>
    <name evidence="9" type="ORF">E2R59_00145</name>
</gene>
<dbReference type="GeneID" id="64345802"/>
<feature type="transmembrane region" description="Helical" evidence="7">
    <location>
        <begin position="12"/>
        <end position="36"/>
    </location>
</feature>
<dbReference type="Gene3D" id="3.40.50.300">
    <property type="entry name" value="P-loop containing nucleotide triphosphate hydrolases"/>
    <property type="match status" value="1"/>
</dbReference>
<keyword evidence="3 7" id="KW-0812">Transmembrane</keyword>
<evidence type="ECO:0000256" key="4">
    <source>
        <dbReference type="ARBA" id="ARBA00022989"/>
    </source>
</evidence>
<keyword evidence="4 7" id="KW-1133">Transmembrane helix</keyword>
<reference evidence="9 10" key="1">
    <citation type="submission" date="2019-03" db="EMBL/GenBank/DDBJ databases">
        <title>Genome Sequencing and Assembly of Various Microbes Isolated from Partially Reclaimed Soil and Acid Mine Drainage (AMD) Site.</title>
        <authorList>
            <person name="Steinbock B."/>
            <person name="Bechtold R."/>
            <person name="Sevigny J.L."/>
            <person name="Thomas D."/>
            <person name="Cuthill L.R."/>
            <person name="Aveiro Johannsen E.J."/>
            <person name="Thomas K."/>
            <person name="Ghosh A."/>
        </authorList>
    </citation>
    <scope>NUCLEOTIDE SEQUENCE [LARGE SCALE GENOMIC DNA]</scope>
    <source>
        <strain evidence="9 10">S-A3</strain>
    </source>
</reference>
<dbReference type="GO" id="GO:0005886">
    <property type="term" value="C:plasma membrane"/>
    <property type="evidence" value="ECO:0007669"/>
    <property type="project" value="UniProtKB-SubCell"/>
</dbReference>
<keyword evidence="2" id="KW-1003">Cell membrane</keyword>
<evidence type="ECO:0000256" key="3">
    <source>
        <dbReference type="ARBA" id="ARBA00022692"/>
    </source>
</evidence>
<evidence type="ECO:0000256" key="6">
    <source>
        <dbReference type="SAM" id="MobiDB-lite"/>
    </source>
</evidence>
<feature type="transmembrane region" description="Helical" evidence="7">
    <location>
        <begin position="72"/>
        <end position="91"/>
    </location>
</feature>
<protein>
    <submittedName>
        <fullName evidence="9">Conjugal transfer protein</fullName>
    </submittedName>
</protein>
<dbReference type="Pfam" id="PF12696">
    <property type="entry name" value="TraG-D_C"/>
    <property type="match status" value="1"/>
</dbReference>
<organism evidence="9 10">
    <name type="scientific">Kocuria rosea</name>
    <name type="common">Deinococcus erythromyxa</name>
    <name type="synonym">Micrococcus rubens</name>
    <dbReference type="NCBI Taxonomy" id="1275"/>
    <lineage>
        <taxon>Bacteria</taxon>
        <taxon>Bacillati</taxon>
        <taxon>Actinomycetota</taxon>
        <taxon>Actinomycetes</taxon>
        <taxon>Micrococcales</taxon>
        <taxon>Micrococcaceae</taxon>
        <taxon>Kocuria</taxon>
    </lineage>
</organism>
<feature type="domain" description="TraD/TraG TraM recognition site" evidence="8">
    <location>
        <begin position="411"/>
        <end position="529"/>
    </location>
</feature>
<evidence type="ECO:0000256" key="7">
    <source>
        <dbReference type="SAM" id="Phobius"/>
    </source>
</evidence>
<keyword evidence="5 7" id="KW-0472">Membrane</keyword>
<evidence type="ECO:0000256" key="5">
    <source>
        <dbReference type="ARBA" id="ARBA00023136"/>
    </source>
</evidence>
<dbReference type="InterPro" id="IPR051539">
    <property type="entry name" value="T4SS-coupling_protein"/>
</dbReference>
<comment type="caution">
    <text evidence="9">The sequence shown here is derived from an EMBL/GenBank/DDBJ whole genome shotgun (WGS) entry which is preliminary data.</text>
</comment>
<comment type="subcellular location">
    <subcellularLocation>
        <location evidence="1">Cell membrane</location>
        <topology evidence="1">Multi-pass membrane protein</topology>
    </subcellularLocation>
</comment>
<accession>A0A4V3B3X7</accession>
<dbReference type="InterPro" id="IPR032689">
    <property type="entry name" value="TraG-D_C"/>
</dbReference>
<evidence type="ECO:0000256" key="2">
    <source>
        <dbReference type="ARBA" id="ARBA00022475"/>
    </source>
</evidence>
<sequence>MSSLDRKYKTGGGEIALLLTLLFALVGVPAILYVVASAGHALTPRTGPLPTGYWERSLGVVTGDLPWRTTEMVLAATAGLVVAALLVLWGFKRHQKAQKVVKHDRAAPRMASVRDVAPFTEKQARAKAARFGVDTPGVMIGKMVRGGHTLYASWEDTLLHIWGTRTGKTTSQAAPSIIEAPGPVIATSNKRDLTDLTRDLRAANGDVWVFDPQGVAGEKPTWWWNPLTYVTDSERAAEMATNFSTGSRPAGAKMGDAHFDSAGKDLLAGLLLAAAVGGEPIEKVHYWLTRSTDDTPAKLLDAHGWTKEADSVASTIRQPEKYRGSVYSTALQMAACLKNEKIAAWVNPTGPDDPRPRFDPKAFVAGKHTLYALSKEGAGTAGPLVTALTVATVTAAEEHAVTQAAGRLATPMLCVLDEAANVCRWANLPDLYSHYGSRGIVVSTFLQSWSQGVDVWGESGMRKLFSTANVVTYGGNVKEEGFLKMLSELIGKYTYTSVSSSRQKDSGSTSRQDATDDILSVADLAALPKGRAVMLGSGARAVLLRTVPVSARPYADAAAASEAAHNAPAETPATEGFAPELQGAEVGPAEPTGNRWAALVKE</sequence>
<evidence type="ECO:0000313" key="9">
    <source>
        <dbReference type="EMBL" id="TDL46473.1"/>
    </source>
</evidence>
<dbReference type="Proteomes" id="UP000295163">
    <property type="component" value="Unassembled WGS sequence"/>
</dbReference>
<evidence type="ECO:0000256" key="1">
    <source>
        <dbReference type="ARBA" id="ARBA00004651"/>
    </source>
</evidence>
<evidence type="ECO:0000259" key="8">
    <source>
        <dbReference type="Pfam" id="PF12696"/>
    </source>
</evidence>
<dbReference type="CDD" id="cd01127">
    <property type="entry name" value="TrwB_TraG_TraD_VirD4"/>
    <property type="match status" value="1"/>
</dbReference>
<dbReference type="EMBL" id="SMZT01000001">
    <property type="protein sequence ID" value="TDL46473.1"/>
    <property type="molecule type" value="Genomic_DNA"/>
</dbReference>
<dbReference type="RefSeq" id="WP_133408754.1">
    <property type="nucleotide sequence ID" value="NZ_SMZT01000001.1"/>
</dbReference>
<evidence type="ECO:0000313" key="10">
    <source>
        <dbReference type="Proteomes" id="UP000295163"/>
    </source>
</evidence>
<dbReference type="AlphaFoldDB" id="A0A4V3B3X7"/>
<name>A0A4V3B3X7_KOCRO</name>